<dbReference type="RefSeq" id="WP_091484076.1">
    <property type="nucleotide sequence ID" value="NZ_FOTR01000006.1"/>
</dbReference>
<proteinExistence type="predicted"/>
<gene>
    <name evidence="1" type="ORF">SAMN04487943_106265</name>
</gene>
<evidence type="ECO:0000313" key="2">
    <source>
        <dbReference type="Proteomes" id="UP000198565"/>
    </source>
</evidence>
<name>A0A1I4MHB8_9BACI</name>
<reference evidence="2" key="1">
    <citation type="submission" date="2016-10" db="EMBL/GenBank/DDBJ databases">
        <authorList>
            <person name="Varghese N."/>
            <person name="Submissions S."/>
        </authorList>
    </citation>
    <scope>NUCLEOTIDE SEQUENCE [LARGE SCALE GENOMIC DNA]</scope>
    <source>
        <strain evidence="2">CGMCC 1.4250</strain>
    </source>
</reference>
<protein>
    <submittedName>
        <fullName evidence="1">Uncharacterized protein</fullName>
    </submittedName>
</protein>
<dbReference type="EMBL" id="FOTR01000006">
    <property type="protein sequence ID" value="SFM02661.1"/>
    <property type="molecule type" value="Genomic_DNA"/>
</dbReference>
<dbReference type="AlphaFoldDB" id="A0A1I4MHB8"/>
<keyword evidence="2" id="KW-1185">Reference proteome</keyword>
<organism evidence="1 2">
    <name type="scientific">Gracilibacillus orientalis</name>
    <dbReference type="NCBI Taxonomy" id="334253"/>
    <lineage>
        <taxon>Bacteria</taxon>
        <taxon>Bacillati</taxon>
        <taxon>Bacillota</taxon>
        <taxon>Bacilli</taxon>
        <taxon>Bacillales</taxon>
        <taxon>Bacillaceae</taxon>
        <taxon>Gracilibacillus</taxon>
    </lineage>
</organism>
<sequence>MHPKRRFKIETSRDYKNHQLCILVYDRKLEQHFLYTEDEVENIPEELAEIKTTSLQNGKELKLVSIE</sequence>
<evidence type="ECO:0000313" key="1">
    <source>
        <dbReference type="EMBL" id="SFM02661.1"/>
    </source>
</evidence>
<dbReference type="Proteomes" id="UP000198565">
    <property type="component" value="Unassembled WGS sequence"/>
</dbReference>
<accession>A0A1I4MHB8</accession>
<dbReference type="STRING" id="334253.SAMN04487943_106265"/>